<sequence>MGNAQTPPRDANAAIERKADLNGLQEEFDTFVTLAGSIQNESAFLQRRITQTETAYETELADVRESLDSVANERALLELELGSLRNDHNELIARNTEKEHELSAALKKLQHVEGLMNRALGENQSLKVENQKLRGQVSKLEASLRDVRKELKDEMLRRVEEENRSQTLEEELEFQKNLHSEELRETKRHHESRMVELDNGHQQDFESKLADALMDMRSQHELQIKLYKEEIEKTYKSQVDQRLIFIGNLVTIEVVIVCRKVSHTCSQMLT</sequence>
<evidence type="ECO:0000256" key="2">
    <source>
        <dbReference type="ARBA" id="ARBA00023054"/>
    </source>
</evidence>
<dbReference type="AlphaFoldDB" id="A0A8C5HAU8"/>
<dbReference type="GO" id="GO:0005652">
    <property type="term" value="C:nuclear lamina"/>
    <property type="evidence" value="ECO:0007669"/>
    <property type="project" value="TreeGrafter"/>
</dbReference>
<dbReference type="PANTHER" id="PTHR45721">
    <property type="entry name" value="LAMIN DM0-RELATED"/>
    <property type="match status" value="1"/>
</dbReference>
<name>A0A8C5HAU8_GOUWI</name>
<evidence type="ECO:0000313" key="5">
    <source>
        <dbReference type="Ensembl" id="ENSGWIP00000042698.1"/>
    </source>
</evidence>
<dbReference type="InterPro" id="IPR039008">
    <property type="entry name" value="IF_rod_dom"/>
</dbReference>
<evidence type="ECO:0000259" key="4">
    <source>
        <dbReference type="PROSITE" id="PS51842"/>
    </source>
</evidence>
<protein>
    <submittedName>
        <fullName evidence="5">Lamin-A-like</fullName>
    </submittedName>
</protein>
<dbReference type="GO" id="GO:0005200">
    <property type="term" value="F:structural constituent of cytoskeleton"/>
    <property type="evidence" value="ECO:0007669"/>
    <property type="project" value="TreeGrafter"/>
</dbReference>
<evidence type="ECO:0000256" key="3">
    <source>
        <dbReference type="SAM" id="Coils"/>
    </source>
</evidence>
<dbReference type="GO" id="GO:0007097">
    <property type="term" value="P:nuclear migration"/>
    <property type="evidence" value="ECO:0007669"/>
    <property type="project" value="TreeGrafter"/>
</dbReference>
<reference evidence="5" key="1">
    <citation type="submission" date="2020-06" db="EMBL/GenBank/DDBJ databases">
        <authorList>
            <consortium name="Wellcome Sanger Institute Data Sharing"/>
        </authorList>
    </citation>
    <scope>NUCLEOTIDE SEQUENCE [LARGE SCALE GENOMIC DNA]</scope>
</reference>
<keyword evidence="2 3" id="KW-0175">Coiled coil</keyword>
<keyword evidence="1" id="KW-0403">Intermediate filament</keyword>
<dbReference type="Proteomes" id="UP000694680">
    <property type="component" value="Chromosome 11"/>
</dbReference>
<evidence type="ECO:0000313" key="6">
    <source>
        <dbReference type="Proteomes" id="UP000694680"/>
    </source>
</evidence>
<keyword evidence="6" id="KW-1185">Reference proteome</keyword>
<dbReference type="GO" id="GO:0006998">
    <property type="term" value="P:nuclear envelope organization"/>
    <property type="evidence" value="ECO:0007669"/>
    <property type="project" value="TreeGrafter"/>
</dbReference>
<proteinExistence type="predicted"/>
<dbReference type="GO" id="GO:0005882">
    <property type="term" value="C:intermediate filament"/>
    <property type="evidence" value="ECO:0007669"/>
    <property type="project" value="UniProtKB-KW"/>
</dbReference>
<organism evidence="5 6">
    <name type="scientific">Gouania willdenowi</name>
    <name type="common">Blunt-snouted clingfish</name>
    <name type="synonym">Lepadogaster willdenowi</name>
    <dbReference type="NCBI Taxonomy" id="441366"/>
    <lineage>
        <taxon>Eukaryota</taxon>
        <taxon>Metazoa</taxon>
        <taxon>Chordata</taxon>
        <taxon>Craniata</taxon>
        <taxon>Vertebrata</taxon>
        <taxon>Euteleostomi</taxon>
        <taxon>Actinopterygii</taxon>
        <taxon>Neopterygii</taxon>
        <taxon>Teleostei</taxon>
        <taxon>Neoteleostei</taxon>
        <taxon>Acanthomorphata</taxon>
        <taxon>Ovalentaria</taxon>
        <taxon>Blenniimorphae</taxon>
        <taxon>Blenniiformes</taxon>
        <taxon>Gobiesocoidei</taxon>
        <taxon>Gobiesocidae</taxon>
        <taxon>Gobiesocinae</taxon>
        <taxon>Gouania</taxon>
    </lineage>
</organism>
<dbReference type="PANTHER" id="PTHR45721:SF5">
    <property type="entry name" value="PRELAMIN-A_C"/>
    <property type="match status" value="1"/>
</dbReference>
<dbReference type="GO" id="GO:0090435">
    <property type="term" value="P:protein localization to nuclear envelope"/>
    <property type="evidence" value="ECO:0007669"/>
    <property type="project" value="TreeGrafter"/>
</dbReference>
<feature type="domain" description="IF rod" evidence="4">
    <location>
        <begin position="1"/>
        <end position="270"/>
    </location>
</feature>
<accession>A0A8C5HAU8</accession>
<feature type="coiled-coil region" evidence="3">
    <location>
        <begin position="60"/>
        <end position="87"/>
    </location>
</feature>
<evidence type="ECO:0000256" key="1">
    <source>
        <dbReference type="ARBA" id="ARBA00022754"/>
    </source>
</evidence>
<reference evidence="5" key="3">
    <citation type="submission" date="2025-09" db="UniProtKB">
        <authorList>
            <consortium name="Ensembl"/>
        </authorList>
    </citation>
    <scope>IDENTIFICATION</scope>
</reference>
<dbReference type="GO" id="GO:0051664">
    <property type="term" value="P:nuclear pore localization"/>
    <property type="evidence" value="ECO:0007669"/>
    <property type="project" value="TreeGrafter"/>
</dbReference>
<feature type="coiled-coil region" evidence="3">
    <location>
        <begin position="116"/>
        <end position="185"/>
    </location>
</feature>
<reference evidence="5" key="2">
    <citation type="submission" date="2025-08" db="UniProtKB">
        <authorList>
            <consortium name="Ensembl"/>
        </authorList>
    </citation>
    <scope>IDENTIFICATION</scope>
</reference>
<gene>
    <name evidence="5" type="primary">LOC114472454</name>
</gene>
<dbReference type="PROSITE" id="PS51842">
    <property type="entry name" value="IF_ROD_2"/>
    <property type="match status" value="1"/>
</dbReference>
<dbReference type="Pfam" id="PF00038">
    <property type="entry name" value="Filament"/>
    <property type="match status" value="1"/>
</dbReference>
<dbReference type="Ensembl" id="ENSGWIT00000046327.1">
    <property type="protein sequence ID" value="ENSGWIP00000042698.1"/>
    <property type="gene ID" value="ENSGWIG00000021400.1"/>
</dbReference>
<dbReference type="GO" id="GO:0031507">
    <property type="term" value="P:heterochromatin formation"/>
    <property type="evidence" value="ECO:0007669"/>
    <property type="project" value="TreeGrafter"/>
</dbReference>
<dbReference type="Gene3D" id="1.20.5.1160">
    <property type="entry name" value="Vasodilator-stimulated phosphoprotein"/>
    <property type="match status" value="1"/>
</dbReference>